<gene>
    <name evidence="1" type="ORF">D9619_004171</name>
</gene>
<comment type="caution">
    <text evidence="1">The sequence shown here is derived from an EMBL/GenBank/DDBJ whole genome shotgun (WGS) entry which is preliminary data.</text>
</comment>
<dbReference type="SUPFAM" id="SSF52540">
    <property type="entry name" value="P-loop containing nucleoside triphosphate hydrolases"/>
    <property type="match status" value="1"/>
</dbReference>
<keyword evidence="2" id="KW-1185">Reference proteome</keyword>
<dbReference type="AlphaFoldDB" id="A0A8H5BQ89"/>
<dbReference type="GO" id="GO:0005525">
    <property type="term" value="F:GTP binding"/>
    <property type="evidence" value="ECO:0007669"/>
    <property type="project" value="InterPro"/>
</dbReference>
<proteinExistence type="predicted"/>
<dbReference type="Gene3D" id="3.40.50.300">
    <property type="entry name" value="P-loop containing nucleotide triphosphate hydrolases"/>
    <property type="match status" value="1"/>
</dbReference>
<protein>
    <recommendedName>
        <fullName evidence="3">G domain-containing protein</fullName>
    </recommendedName>
</protein>
<accession>A0A8H5BQ89</accession>
<reference evidence="1 2" key="1">
    <citation type="journal article" date="2020" name="ISME J.">
        <title>Uncovering the hidden diversity of litter-decomposition mechanisms in mushroom-forming fungi.</title>
        <authorList>
            <person name="Floudas D."/>
            <person name="Bentzer J."/>
            <person name="Ahren D."/>
            <person name="Johansson T."/>
            <person name="Persson P."/>
            <person name="Tunlid A."/>
        </authorList>
    </citation>
    <scope>NUCLEOTIDE SEQUENCE [LARGE SCALE GENOMIC DNA]</scope>
    <source>
        <strain evidence="1 2">CBS 101986</strain>
    </source>
</reference>
<dbReference type="EMBL" id="JAACJJ010000014">
    <property type="protein sequence ID" value="KAF5327544.1"/>
    <property type="molecule type" value="Genomic_DNA"/>
</dbReference>
<evidence type="ECO:0000313" key="2">
    <source>
        <dbReference type="Proteomes" id="UP000567179"/>
    </source>
</evidence>
<evidence type="ECO:0008006" key="3">
    <source>
        <dbReference type="Google" id="ProtNLM"/>
    </source>
</evidence>
<dbReference type="CDD" id="cd00882">
    <property type="entry name" value="Ras_like_GTPase"/>
    <property type="match status" value="1"/>
</dbReference>
<name>A0A8H5BQ89_9AGAR</name>
<evidence type="ECO:0000313" key="1">
    <source>
        <dbReference type="EMBL" id="KAF5327544.1"/>
    </source>
</evidence>
<dbReference type="OrthoDB" id="8954335at2759"/>
<dbReference type="Proteomes" id="UP000567179">
    <property type="component" value="Unassembled WGS sequence"/>
</dbReference>
<dbReference type="InterPro" id="IPR027417">
    <property type="entry name" value="P-loop_NTPase"/>
</dbReference>
<organism evidence="1 2">
    <name type="scientific">Psilocybe cf. subviscida</name>
    <dbReference type="NCBI Taxonomy" id="2480587"/>
    <lineage>
        <taxon>Eukaryota</taxon>
        <taxon>Fungi</taxon>
        <taxon>Dikarya</taxon>
        <taxon>Basidiomycota</taxon>
        <taxon>Agaricomycotina</taxon>
        <taxon>Agaricomycetes</taxon>
        <taxon>Agaricomycetidae</taxon>
        <taxon>Agaricales</taxon>
        <taxon>Agaricineae</taxon>
        <taxon>Strophariaceae</taxon>
        <taxon>Psilocybe</taxon>
    </lineage>
</organism>
<sequence length="268" mass="30107">MREPLSGTVPTVSSPPGPCTWDAVWEGASPRDVFIFVVGLTGAGKSTFIRGVTPPDYHTFVLPSDGLESKTKEFTPVIISDYTCLSAGSVEKLKGGRLIIVDTPGYDDTHILPQDSQIELGKCLKAMRNKNTNLGGVIYLCDTTQNRMKPEKFADHLKPYSGLLPTPHGSIVLGLTGFTGADDHLTRKRHLENEHWKDYIRAEGSHCVMTFSKVPGREHWKAVDHIIKSFIITNRGEAYEEKIFSLMHPKKDSGWSRFKWFKRLFIFR</sequence>